<evidence type="ECO:0000259" key="7">
    <source>
        <dbReference type="Pfam" id="PF00122"/>
    </source>
</evidence>
<feature type="transmembrane region" description="Helical" evidence="6">
    <location>
        <begin position="691"/>
        <end position="710"/>
    </location>
</feature>
<dbReference type="InterPro" id="IPR023214">
    <property type="entry name" value="HAD_sf"/>
</dbReference>
<evidence type="ECO:0000313" key="8">
    <source>
        <dbReference type="EMBL" id="OTP18718.1"/>
    </source>
</evidence>
<dbReference type="InterPro" id="IPR008250">
    <property type="entry name" value="ATPase_P-typ_transduc_dom_A_sf"/>
</dbReference>
<feature type="transmembrane region" description="Helical" evidence="6">
    <location>
        <begin position="717"/>
        <end position="738"/>
    </location>
</feature>
<dbReference type="SFLD" id="SFLDG00002">
    <property type="entry name" value="C1.7:_P-type_atpase_like"/>
    <property type="match status" value="1"/>
</dbReference>
<dbReference type="Gene3D" id="2.70.150.10">
    <property type="entry name" value="Calcium-transporting ATPase, cytoplasmic transduction domain A"/>
    <property type="match status" value="1"/>
</dbReference>
<evidence type="ECO:0000256" key="3">
    <source>
        <dbReference type="ARBA" id="ARBA00022967"/>
    </source>
</evidence>
<keyword evidence="10" id="KW-1185">Reference proteome</keyword>
<dbReference type="CDD" id="cd02609">
    <property type="entry name" value="P-type_ATPase"/>
    <property type="match status" value="1"/>
</dbReference>
<evidence type="ECO:0000256" key="1">
    <source>
        <dbReference type="ARBA" id="ARBA00004141"/>
    </source>
</evidence>
<comment type="subcellular location">
    <subcellularLocation>
        <location evidence="1">Membrane</location>
        <topology evidence="1">Multi-pass membrane protein</topology>
    </subcellularLocation>
</comment>
<feature type="transmembrane region" description="Helical" evidence="6">
    <location>
        <begin position="750"/>
        <end position="768"/>
    </location>
</feature>
<feature type="transmembrane region" description="Helical" evidence="6">
    <location>
        <begin position="621"/>
        <end position="640"/>
    </location>
</feature>
<dbReference type="InterPro" id="IPR018303">
    <property type="entry name" value="ATPase_P-typ_P_site"/>
</dbReference>
<dbReference type="SUPFAM" id="SSF81665">
    <property type="entry name" value="Calcium ATPase, transmembrane domain M"/>
    <property type="match status" value="1"/>
</dbReference>
<dbReference type="Gene3D" id="3.40.1110.10">
    <property type="entry name" value="Calcium-transporting ATPase, cytoplasmic domain N"/>
    <property type="match status" value="1"/>
</dbReference>
<keyword evidence="2 6" id="KW-0812">Transmembrane</keyword>
<gene>
    <name evidence="9" type="ORF">A5888_000496</name>
    <name evidence="8" type="ORF">A5888_000532</name>
</gene>
<dbReference type="SFLD" id="SFLDS00003">
    <property type="entry name" value="Haloacid_Dehalogenase"/>
    <property type="match status" value="1"/>
</dbReference>
<organism evidence="8">
    <name type="scientific">Candidatus Enterococcus clewellii</name>
    <dbReference type="NCBI Taxonomy" id="1834193"/>
    <lineage>
        <taxon>Bacteria</taxon>
        <taxon>Bacillati</taxon>
        <taxon>Bacillota</taxon>
        <taxon>Bacilli</taxon>
        <taxon>Lactobacillales</taxon>
        <taxon>Enterococcaceae</taxon>
        <taxon>Enterococcus</taxon>
    </lineage>
</organism>
<evidence type="ECO:0000256" key="5">
    <source>
        <dbReference type="ARBA" id="ARBA00023136"/>
    </source>
</evidence>
<dbReference type="InterPro" id="IPR023298">
    <property type="entry name" value="ATPase_P-typ_TM_dom_sf"/>
</dbReference>
<dbReference type="GO" id="GO:0016887">
    <property type="term" value="F:ATP hydrolysis activity"/>
    <property type="evidence" value="ECO:0007669"/>
    <property type="project" value="InterPro"/>
</dbReference>
<protein>
    <submittedName>
        <fullName evidence="8">Cation transporter E1-E2 family ATPase</fullName>
    </submittedName>
</protein>
<feature type="domain" description="P-type ATPase A" evidence="7">
    <location>
        <begin position="100"/>
        <end position="197"/>
    </location>
</feature>
<proteinExistence type="predicted"/>
<accession>A0A242KD54</accession>
<dbReference type="NCBIfam" id="TIGR01494">
    <property type="entry name" value="ATPase_P-type"/>
    <property type="match status" value="2"/>
</dbReference>
<dbReference type="GO" id="GO:0016020">
    <property type="term" value="C:membrane"/>
    <property type="evidence" value="ECO:0007669"/>
    <property type="project" value="UniProtKB-SubCell"/>
</dbReference>
<feature type="transmembrane region" description="Helical" evidence="6">
    <location>
        <begin position="593"/>
        <end position="615"/>
    </location>
</feature>
<dbReference type="InterPro" id="IPR023299">
    <property type="entry name" value="ATPase_P-typ_cyto_dom_N"/>
</dbReference>
<dbReference type="PANTHER" id="PTHR42861">
    <property type="entry name" value="CALCIUM-TRANSPORTING ATPASE"/>
    <property type="match status" value="1"/>
</dbReference>
<reference evidence="8" key="1">
    <citation type="submission" date="2017-05" db="EMBL/GenBank/DDBJ databases">
        <title>The Genome Sequence of Enterococcus sp. 9E7_DIV0242.</title>
        <authorList>
            <consortium name="The Broad Institute Genomics Platform"/>
            <consortium name="The Broad Institute Genomic Center for Infectious Diseases"/>
            <person name="Earl A."/>
            <person name="Manson A."/>
            <person name="Schwartman J."/>
            <person name="Gilmore M."/>
            <person name="Abouelleil A."/>
            <person name="Cao P."/>
            <person name="Chapman S."/>
            <person name="Cusick C."/>
            <person name="Shea T."/>
            <person name="Young S."/>
            <person name="Neafsey D."/>
            <person name="Nusbaum C."/>
            <person name="Birren B."/>
        </authorList>
    </citation>
    <scope>NUCLEOTIDE SEQUENCE [LARGE SCALE GENOMIC DNA]</scope>
    <source>
        <strain evidence="8">9E7_DIV0242</strain>
    </source>
</reference>
<dbReference type="InterPro" id="IPR001757">
    <property type="entry name" value="P_typ_ATPase"/>
</dbReference>
<dbReference type="Proteomes" id="UP000195141">
    <property type="component" value="Chromosome"/>
</dbReference>
<keyword evidence="3" id="KW-1278">Translocase</keyword>
<dbReference type="EMBL" id="CP147247">
    <property type="protein sequence ID" value="WYJ88777.1"/>
    <property type="molecule type" value="Genomic_DNA"/>
</dbReference>
<dbReference type="SFLD" id="SFLDF00027">
    <property type="entry name" value="p-type_atpase"/>
    <property type="match status" value="1"/>
</dbReference>
<feature type="transmembrane region" description="Helical" evidence="6">
    <location>
        <begin position="218"/>
        <end position="237"/>
    </location>
</feature>
<dbReference type="GO" id="GO:0005524">
    <property type="term" value="F:ATP binding"/>
    <property type="evidence" value="ECO:0007669"/>
    <property type="project" value="InterPro"/>
</dbReference>
<dbReference type="InterPro" id="IPR059000">
    <property type="entry name" value="ATPase_P-type_domA"/>
</dbReference>
<dbReference type="PRINTS" id="PR00119">
    <property type="entry name" value="CATATPASE"/>
</dbReference>
<sequence length="780" mass="86059">MSSNKFELKQGLTAQEVESRKQQGLQNDYEENVAKSTKDIIYDNVMTLFNFLNFAIAVFLFAVGAYSNLAFLAIILVNMGMGIYQEIHARNLVQKLSIVAKEDVTVIRDGREQSIGTDELVMDDIVLISAGEQVPSDMKVIDGKAEANEALLTGESDLIVKMDGDVLLSGSFLSSGQVYAQVIHVGADNYAVKITSEAKVHKPIRSELIRSIRKVSKFTSFVIIPLGIILFIEGYFIRESGMKDSVVASAAALLGMLPKGLVLLISIALTTGVIKLAKKRILVQDMYAMETLAHVDTLCLDKTGTITEGKMKVQHVHELNPKFNESLPLIIGSYLAESTDNNITMQAIRDHFEVSNRYGAVKTMPFSSEKKWGAIQFNEIGTVVLGAPEKLFSEDRLPKEVFTAQEEGYRTLMLGIAEQGILDDDGTLPYLEPLVLLEIDDPIRQNANETLAYLREEGIDIKVISGDNPVTVSNIARRAGLVGYESYIDLSTKKTEEEVRQAVHEYTVFGRVSPQQKRTLVRELKDNQRVVAMTGDGVNDVLALREADCSIAMAEGDGATRQISNLVLLDSDFTTLPDVLFEGRRVVNNVTRVASVFFIKTIYSLILSVICGLTAIAFPFIPIQITLIDLAIEGYPAFFLSFESDKRKVQGKFLPTALRNASVNAVLVVINIVAVYLIGENQGFSHLDTTTLMYYLLIGISCMAVVRACLPLNPLRIFLIVTTIGGIYVAAMLFHHILEVGFLTSTTLPIFVAMMAINIIVRVLIGFYKMKKSNLTISEL</sequence>
<dbReference type="AlphaFoldDB" id="A0A242KD54"/>
<dbReference type="RefSeq" id="WP_086347676.1">
    <property type="nucleotide sequence ID" value="NZ_CP147247.1"/>
</dbReference>
<keyword evidence="5 6" id="KW-0472">Membrane</keyword>
<feature type="transmembrane region" description="Helical" evidence="6">
    <location>
        <begin position="661"/>
        <end position="679"/>
    </location>
</feature>
<dbReference type="EMBL" id="NGMM01000001">
    <property type="protein sequence ID" value="OTP18718.1"/>
    <property type="molecule type" value="Genomic_DNA"/>
</dbReference>
<dbReference type="Pfam" id="PF00702">
    <property type="entry name" value="Hydrolase"/>
    <property type="match status" value="1"/>
</dbReference>
<dbReference type="SUPFAM" id="SSF81653">
    <property type="entry name" value="Calcium ATPase, transduction domain A"/>
    <property type="match status" value="1"/>
</dbReference>
<evidence type="ECO:0000313" key="9">
    <source>
        <dbReference type="EMBL" id="WYJ88777.1"/>
    </source>
</evidence>
<dbReference type="Pfam" id="PF00122">
    <property type="entry name" value="E1-E2_ATPase"/>
    <property type="match status" value="1"/>
</dbReference>
<dbReference type="Gene3D" id="1.20.1110.10">
    <property type="entry name" value="Calcium-transporting ATPase, transmembrane domain"/>
    <property type="match status" value="1"/>
</dbReference>
<dbReference type="InterPro" id="IPR036412">
    <property type="entry name" value="HAD-like_sf"/>
</dbReference>
<feature type="transmembrane region" description="Helical" evidence="6">
    <location>
        <begin position="257"/>
        <end position="277"/>
    </location>
</feature>
<evidence type="ECO:0000256" key="4">
    <source>
        <dbReference type="ARBA" id="ARBA00022989"/>
    </source>
</evidence>
<keyword evidence="4 6" id="KW-1133">Transmembrane helix</keyword>
<dbReference type="OrthoDB" id="9760364at2"/>
<evidence type="ECO:0000256" key="2">
    <source>
        <dbReference type="ARBA" id="ARBA00022692"/>
    </source>
</evidence>
<name>A0A242KD54_9ENTE</name>
<dbReference type="PROSITE" id="PS00154">
    <property type="entry name" value="ATPASE_E1_E2"/>
    <property type="match status" value="1"/>
</dbReference>
<reference evidence="9" key="2">
    <citation type="submission" date="2017-05" db="EMBL/GenBank/DDBJ databases">
        <authorList>
            <consortium name="The Broad Institute Genomics Platform"/>
            <consortium name="The Broad Institute Genomic Center for Infectious Diseases"/>
            <person name="Earl A."/>
            <person name="Manson A."/>
            <person name="Schwartman J."/>
            <person name="Gilmore M."/>
            <person name="Abouelleil A."/>
            <person name="Cao P."/>
            <person name="Chapman S."/>
            <person name="Cusick C."/>
            <person name="Shea T."/>
            <person name="Young S."/>
            <person name="Neafsey D."/>
            <person name="Nusbaum C."/>
            <person name="Birren B."/>
        </authorList>
    </citation>
    <scope>NUCLEOTIDE SEQUENCE</scope>
    <source>
        <strain evidence="9">9E7_DIV0242</strain>
    </source>
</reference>
<dbReference type="Gene3D" id="3.40.50.1000">
    <property type="entry name" value="HAD superfamily/HAD-like"/>
    <property type="match status" value="1"/>
</dbReference>
<dbReference type="InterPro" id="IPR044492">
    <property type="entry name" value="P_typ_ATPase_HD_dom"/>
</dbReference>
<reference evidence="9" key="3">
    <citation type="submission" date="2024-03" db="EMBL/GenBank/DDBJ databases">
        <title>The Genome Sequence of Enterococcus sp. DIV0242b.</title>
        <authorList>
            <consortium name="The Broad Institute Genomics Platform"/>
            <consortium name="The Broad Institute Microbial Omics Core"/>
            <consortium name="The Broad Institute Genomic Center for Infectious Diseases"/>
            <person name="Earl A."/>
            <person name="Manson A."/>
            <person name="Gilmore M."/>
            <person name="Schwartman J."/>
            <person name="Shea T."/>
            <person name="Abouelleil A."/>
            <person name="Cao P."/>
            <person name="Chapman S."/>
            <person name="Cusick C."/>
            <person name="Young S."/>
            <person name="Neafsey D."/>
            <person name="Nusbaum C."/>
            <person name="Birren B."/>
        </authorList>
    </citation>
    <scope>NUCLEOTIDE SEQUENCE</scope>
    <source>
        <strain evidence="9">9E7_DIV0242</strain>
    </source>
</reference>
<dbReference type="SUPFAM" id="SSF56784">
    <property type="entry name" value="HAD-like"/>
    <property type="match status" value="1"/>
</dbReference>
<evidence type="ECO:0000313" key="10">
    <source>
        <dbReference type="Proteomes" id="UP000195141"/>
    </source>
</evidence>
<evidence type="ECO:0000256" key="6">
    <source>
        <dbReference type="SAM" id="Phobius"/>
    </source>
</evidence>